<proteinExistence type="predicted"/>
<dbReference type="PROSITE" id="PS00198">
    <property type="entry name" value="4FE4S_FER_1"/>
    <property type="match status" value="1"/>
</dbReference>
<dbReference type="Proteomes" id="UP001303473">
    <property type="component" value="Unassembled WGS sequence"/>
</dbReference>
<sequence length="151" mass="16399">MSYSNSSGSRYGHSSSSSSSSGHSSSGSSRSFRSSGSGRSSHSSYGSSSRSSGHSSGSHRYDERSCDAEGQCDCCGHSARSCSCTRECEFCLSCERHCPDDHRHMARTCGRFSPYSGVQCVCSICERAENLRYMKEVQQRARGSANRAVRR</sequence>
<name>A0AAN6N3X0_9PEZI</name>
<evidence type="ECO:0000313" key="3">
    <source>
        <dbReference type="Proteomes" id="UP001303473"/>
    </source>
</evidence>
<evidence type="ECO:0000256" key="1">
    <source>
        <dbReference type="SAM" id="MobiDB-lite"/>
    </source>
</evidence>
<protein>
    <submittedName>
        <fullName evidence="2">Uncharacterized protein</fullName>
    </submittedName>
</protein>
<dbReference type="InterPro" id="IPR017900">
    <property type="entry name" value="4Fe4S_Fe_S_CS"/>
</dbReference>
<dbReference type="EMBL" id="MU853824">
    <property type="protein sequence ID" value="KAK3938716.1"/>
    <property type="molecule type" value="Genomic_DNA"/>
</dbReference>
<reference evidence="3" key="1">
    <citation type="journal article" date="2023" name="Mol. Phylogenet. Evol.">
        <title>Genome-scale phylogeny and comparative genomics of the fungal order Sordariales.</title>
        <authorList>
            <person name="Hensen N."/>
            <person name="Bonometti L."/>
            <person name="Westerberg I."/>
            <person name="Brannstrom I.O."/>
            <person name="Guillou S."/>
            <person name="Cros-Aarteil S."/>
            <person name="Calhoun S."/>
            <person name="Haridas S."/>
            <person name="Kuo A."/>
            <person name="Mondo S."/>
            <person name="Pangilinan J."/>
            <person name="Riley R."/>
            <person name="LaButti K."/>
            <person name="Andreopoulos B."/>
            <person name="Lipzen A."/>
            <person name="Chen C."/>
            <person name="Yan M."/>
            <person name="Daum C."/>
            <person name="Ng V."/>
            <person name="Clum A."/>
            <person name="Steindorff A."/>
            <person name="Ohm R.A."/>
            <person name="Martin F."/>
            <person name="Silar P."/>
            <person name="Natvig D.O."/>
            <person name="Lalanne C."/>
            <person name="Gautier V."/>
            <person name="Ament-Velasquez S.L."/>
            <person name="Kruys A."/>
            <person name="Hutchinson M.I."/>
            <person name="Powell A.J."/>
            <person name="Barry K."/>
            <person name="Miller A.N."/>
            <person name="Grigoriev I.V."/>
            <person name="Debuchy R."/>
            <person name="Gladieux P."/>
            <person name="Hiltunen Thoren M."/>
            <person name="Johannesson H."/>
        </authorList>
    </citation>
    <scope>NUCLEOTIDE SEQUENCE [LARGE SCALE GENOMIC DNA]</scope>
    <source>
        <strain evidence="3">CBS 340.73</strain>
    </source>
</reference>
<keyword evidence="3" id="KW-1185">Reference proteome</keyword>
<evidence type="ECO:0000313" key="2">
    <source>
        <dbReference type="EMBL" id="KAK3938716.1"/>
    </source>
</evidence>
<feature type="compositionally biased region" description="Low complexity" evidence="1">
    <location>
        <begin position="1"/>
        <end position="58"/>
    </location>
</feature>
<dbReference type="AlphaFoldDB" id="A0AAN6N3X0"/>
<feature type="region of interest" description="Disordered" evidence="1">
    <location>
        <begin position="1"/>
        <end position="70"/>
    </location>
</feature>
<organism evidence="2 3">
    <name type="scientific">Diplogelasinospora grovesii</name>
    <dbReference type="NCBI Taxonomy" id="303347"/>
    <lineage>
        <taxon>Eukaryota</taxon>
        <taxon>Fungi</taxon>
        <taxon>Dikarya</taxon>
        <taxon>Ascomycota</taxon>
        <taxon>Pezizomycotina</taxon>
        <taxon>Sordariomycetes</taxon>
        <taxon>Sordariomycetidae</taxon>
        <taxon>Sordariales</taxon>
        <taxon>Diplogelasinosporaceae</taxon>
        <taxon>Diplogelasinospora</taxon>
    </lineage>
</organism>
<gene>
    <name evidence="2" type="ORF">QBC46DRAFT_355659</name>
</gene>
<accession>A0AAN6N3X0</accession>
<comment type="caution">
    <text evidence="2">The sequence shown here is derived from an EMBL/GenBank/DDBJ whole genome shotgun (WGS) entry which is preliminary data.</text>
</comment>